<evidence type="ECO:0000313" key="2">
    <source>
        <dbReference type="Proteomes" id="UP001478862"/>
    </source>
</evidence>
<proteinExistence type="predicted"/>
<reference evidence="1 2" key="1">
    <citation type="submission" date="2024-06" db="EMBL/GenBank/DDBJ databases">
        <title>Lysinibacillus zambalefons sp. nov., a Novel Firmicute Isolated from the Poon Bato Zambales Hyperalkaline Spring.</title>
        <authorList>
            <person name="Aja J.A."/>
            <person name="Lazaro J.E.H."/>
            <person name="Llorin L.D."/>
            <person name="Lim K.R."/>
            <person name="Teodosio J."/>
            <person name="Dalisay D.S."/>
        </authorList>
    </citation>
    <scope>NUCLEOTIDE SEQUENCE [LARGE SCALE GENOMIC DNA]</scope>
    <source>
        <strain evidence="1 2">M3</strain>
    </source>
</reference>
<protein>
    <submittedName>
        <fullName evidence="1">Uncharacterized protein</fullName>
    </submittedName>
</protein>
<evidence type="ECO:0000313" key="1">
    <source>
        <dbReference type="EMBL" id="MEQ6355217.1"/>
    </source>
</evidence>
<gene>
    <name evidence="1" type="ORF">ABNX05_11365</name>
</gene>
<name>A0ABV1MRS7_9BACI</name>
<dbReference type="Proteomes" id="UP001478862">
    <property type="component" value="Unassembled WGS sequence"/>
</dbReference>
<dbReference type="EMBL" id="JBEGDG010000007">
    <property type="protein sequence ID" value="MEQ6355217.1"/>
    <property type="molecule type" value="Genomic_DNA"/>
</dbReference>
<comment type="caution">
    <text evidence="1">The sequence shown here is derived from an EMBL/GenBank/DDBJ whole genome shotgun (WGS) entry which is preliminary data.</text>
</comment>
<keyword evidence="2" id="KW-1185">Reference proteome</keyword>
<sequence>MKTYEENMVIWENVLEGITHPMHKYILNEFHSDLTQEIVFMIEEGHVGKDFNSIMNYVLKYLLTHLQVQIKNTKQYDLLEQIVGDTIGNEVENSFLKIDSIDIYYIIDDFKSEEEVLAEMKEEDATIGELGVTMSINLKLNEKQKAIMDLFNVNLSFGRTAEEYLGYNVGTYINGVYWDNFEE</sequence>
<organism evidence="1 2">
    <name type="scientific">Lysinibacillus zambalensis</name>
    <dbReference type="NCBI Taxonomy" id="3160866"/>
    <lineage>
        <taxon>Bacteria</taxon>
        <taxon>Bacillati</taxon>
        <taxon>Bacillota</taxon>
        <taxon>Bacilli</taxon>
        <taxon>Bacillales</taxon>
        <taxon>Bacillaceae</taxon>
        <taxon>Lysinibacillus</taxon>
    </lineage>
</organism>
<accession>A0ABV1MRS7</accession>
<dbReference type="RefSeq" id="WP_349659846.1">
    <property type="nucleotide sequence ID" value="NZ_JBEGDG010000007.1"/>
</dbReference>